<evidence type="ECO:0000259" key="1">
    <source>
        <dbReference type="Pfam" id="PF12770"/>
    </source>
</evidence>
<evidence type="ECO:0000313" key="3">
    <source>
        <dbReference type="Proteomes" id="UP000298030"/>
    </source>
</evidence>
<proteinExistence type="predicted"/>
<organism evidence="2 3">
    <name type="scientific">Coprinellus micaceus</name>
    <name type="common">Glistening ink-cap mushroom</name>
    <name type="synonym">Coprinus micaceus</name>
    <dbReference type="NCBI Taxonomy" id="71717"/>
    <lineage>
        <taxon>Eukaryota</taxon>
        <taxon>Fungi</taxon>
        <taxon>Dikarya</taxon>
        <taxon>Basidiomycota</taxon>
        <taxon>Agaricomycotina</taxon>
        <taxon>Agaricomycetes</taxon>
        <taxon>Agaricomycetidae</taxon>
        <taxon>Agaricales</taxon>
        <taxon>Agaricineae</taxon>
        <taxon>Psathyrellaceae</taxon>
        <taxon>Coprinellus</taxon>
    </lineage>
</organism>
<comment type="caution">
    <text evidence="2">The sequence shown here is derived from an EMBL/GenBank/DDBJ whole genome shotgun (WGS) entry which is preliminary data.</text>
</comment>
<gene>
    <name evidence="2" type="ORF">FA13DRAFT_1801848</name>
</gene>
<dbReference type="InterPro" id="IPR024983">
    <property type="entry name" value="CHAT_dom"/>
</dbReference>
<evidence type="ECO:0000313" key="2">
    <source>
        <dbReference type="EMBL" id="TEB19796.1"/>
    </source>
</evidence>
<dbReference type="InterPro" id="IPR011990">
    <property type="entry name" value="TPR-like_helical_dom_sf"/>
</dbReference>
<reference evidence="2 3" key="1">
    <citation type="journal article" date="2019" name="Nat. Ecol. Evol.">
        <title>Megaphylogeny resolves global patterns of mushroom evolution.</title>
        <authorList>
            <person name="Varga T."/>
            <person name="Krizsan K."/>
            <person name="Foldi C."/>
            <person name="Dima B."/>
            <person name="Sanchez-Garcia M."/>
            <person name="Sanchez-Ramirez S."/>
            <person name="Szollosi G.J."/>
            <person name="Szarkandi J.G."/>
            <person name="Papp V."/>
            <person name="Albert L."/>
            <person name="Andreopoulos W."/>
            <person name="Angelini C."/>
            <person name="Antonin V."/>
            <person name="Barry K.W."/>
            <person name="Bougher N.L."/>
            <person name="Buchanan P."/>
            <person name="Buyck B."/>
            <person name="Bense V."/>
            <person name="Catcheside P."/>
            <person name="Chovatia M."/>
            <person name="Cooper J."/>
            <person name="Damon W."/>
            <person name="Desjardin D."/>
            <person name="Finy P."/>
            <person name="Geml J."/>
            <person name="Haridas S."/>
            <person name="Hughes K."/>
            <person name="Justo A."/>
            <person name="Karasinski D."/>
            <person name="Kautmanova I."/>
            <person name="Kiss B."/>
            <person name="Kocsube S."/>
            <person name="Kotiranta H."/>
            <person name="LaButti K.M."/>
            <person name="Lechner B.E."/>
            <person name="Liimatainen K."/>
            <person name="Lipzen A."/>
            <person name="Lukacs Z."/>
            <person name="Mihaltcheva S."/>
            <person name="Morgado L.N."/>
            <person name="Niskanen T."/>
            <person name="Noordeloos M.E."/>
            <person name="Ohm R.A."/>
            <person name="Ortiz-Santana B."/>
            <person name="Ovrebo C."/>
            <person name="Racz N."/>
            <person name="Riley R."/>
            <person name="Savchenko A."/>
            <person name="Shiryaev A."/>
            <person name="Soop K."/>
            <person name="Spirin V."/>
            <person name="Szebenyi C."/>
            <person name="Tomsovsky M."/>
            <person name="Tulloss R.E."/>
            <person name="Uehling J."/>
            <person name="Grigoriev I.V."/>
            <person name="Vagvolgyi C."/>
            <person name="Papp T."/>
            <person name="Martin F.M."/>
            <person name="Miettinen O."/>
            <person name="Hibbett D.S."/>
            <person name="Nagy L.G."/>
        </authorList>
    </citation>
    <scope>NUCLEOTIDE SEQUENCE [LARGE SCALE GENOMIC DNA]</scope>
    <source>
        <strain evidence="2 3">FP101781</strain>
    </source>
</reference>
<dbReference type="OrthoDB" id="9991317at2759"/>
<dbReference type="Proteomes" id="UP000298030">
    <property type="component" value="Unassembled WGS sequence"/>
</dbReference>
<dbReference type="AlphaFoldDB" id="A0A4Y7SE63"/>
<dbReference type="EMBL" id="QPFP01000173">
    <property type="protein sequence ID" value="TEB19796.1"/>
    <property type="molecule type" value="Genomic_DNA"/>
</dbReference>
<name>A0A4Y7SE63_COPMI</name>
<sequence>MLRFELTGRLSDIDESIATHRRALASTETGDSSLLPVGNISGLGMALGMRFRHTGDLSDLEEGILSLQRAVELTPDDEVTCAPYLCSLGLLLELRFICTRDMSDIAEAVSAHQRAMDAIPISHPNLYIQLENLARTFSQRWKSTRDLTDIHEAISLSRKALELALEWDPDPPRTMCHLANNLNRLWEATGKLSYLEESISVKARAVKLTPEGDPQMPYRLYVLGSGWQTRFGATGDISDITDAVSALKRAAQAIPTNSIHVPGYFLGLGDALLRRCTKTRSLAGGSTEGPSSDIEDEMEGLAAIKLAVSTHGGPTQIVDRLHGARMWARHLMIMAPHSPDVLIALDAALDLLALRGGIEQTIRMRHIQLEGSAGIAPEAASIACELERPDKALEWLEQGRCLVWNQINRLRTPLGGLHLSNPSLAKSIMNVSRRLESAGSSREHSHIDMPLRQKISLQEEARTHLDLAKQWDELLHRARAIPGFESFLLPARCPALLQDLPESGPVVVINVHKQRCDAIALRAGDEPRHIHLPNFSEQKANAAADQEPPTRAVGRYRGTRGTPIRTVLQGLWIDVVKPILGVLEISKFEQGHDRVPPRIWWCPTGALSFLPIHAAGIYCPGVESETVLDYVVSSYTPTVSALTERVRGNHPIEDGVSGLFLTSQSNAPGASKIPGTTMEVRSVYKKAIKTGIRALKVEGANLTVDECLGHLEEFSSVHLACHGYQNPEESLRSKFRFHNGTLDLATILRKDLKHADLAFLSACETSTGDEKLSDEAVHLAAGMLAAGYRRVVASMWSIGDTRAQEVAKTFYDYLWKDREPGSGTGFDGSQSAYALHHAIQKLRDDLGDTDGAILAWAPFVHFGY</sequence>
<dbReference type="Gene3D" id="1.25.40.10">
    <property type="entry name" value="Tetratricopeptide repeat domain"/>
    <property type="match status" value="1"/>
</dbReference>
<dbReference type="SUPFAM" id="SSF81901">
    <property type="entry name" value="HCP-like"/>
    <property type="match status" value="1"/>
</dbReference>
<feature type="domain" description="CHAT" evidence="1">
    <location>
        <begin position="592"/>
        <end position="863"/>
    </location>
</feature>
<dbReference type="STRING" id="71717.A0A4Y7SE63"/>
<keyword evidence="3" id="KW-1185">Reference proteome</keyword>
<dbReference type="Pfam" id="PF12770">
    <property type="entry name" value="CHAT"/>
    <property type="match status" value="1"/>
</dbReference>
<protein>
    <recommendedName>
        <fullName evidence="1">CHAT domain-containing protein</fullName>
    </recommendedName>
</protein>
<accession>A0A4Y7SE63</accession>